<dbReference type="AlphaFoldDB" id="A0A1M6REN8"/>
<evidence type="ECO:0000313" key="1">
    <source>
        <dbReference type="EMBL" id="SHK30919.1"/>
    </source>
</evidence>
<dbReference type="EMBL" id="FQZY01000042">
    <property type="protein sequence ID" value="SHK30919.1"/>
    <property type="molecule type" value="Genomic_DNA"/>
</dbReference>
<dbReference type="Proteomes" id="UP000184301">
    <property type="component" value="Unassembled WGS sequence"/>
</dbReference>
<accession>A0A1M6REN8</accession>
<keyword evidence="2" id="KW-1185">Reference proteome</keyword>
<name>A0A1M6REN8_9FIRM</name>
<evidence type="ECO:0000313" key="2">
    <source>
        <dbReference type="Proteomes" id="UP000184301"/>
    </source>
</evidence>
<dbReference type="OrthoDB" id="2060115at2"/>
<organism evidence="1 2">
    <name type="scientific">Hespellia stercorisuis DSM 15480</name>
    <dbReference type="NCBI Taxonomy" id="1121950"/>
    <lineage>
        <taxon>Bacteria</taxon>
        <taxon>Bacillati</taxon>
        <taxon>Bacillota</taxon>
        <taxon>Clostridia</taxon>
        <taxon>Lachnospirales</taxon>
        <taxon>Lachnospiraceae</taxon>
        <taxon>Hespellia</taxon>
    </lineage>
</organism>
<proteinExistence type="predicted"/>
<dbReference type="STRING" id="1121950.SAMN02745243_02670"/>
<sequence>MSIIKKIVCDGCGKEITGDPYRVKIVQQDPETDDIADKYAYENNAEDFCADCKVRIVDFLYKLTAWRLQEEEEKELSLCQKEPDPGKVKADAGRTAKIDWAELKKLAPEMTQRELAEHFGVSASGMYRYLKQNDIVAKKGRRGRQAGTTAESNGERKQAAVINKEFDSAADQMIIDGCVGKNADRHKCRSCKYRSKVGGKQICDYCSIVGHTRGCEVKDCSVFEKGSPVSKRKTKDFYES</sequence>
<protein>
    <submittedName>
        <fullName evidence="1">Uncharacterized protein</fullName>
    </submittedName>
</protein>
<gene>
    <name evidence="1" type="ORF">SAMN02745243_02670</name>
</gene>
<dbReference type="RefSeq" id="WP_073111301.1">
    <property type="nucleotide sequence ID" value="NZ_FQZY01000042.1"/>
</dbReference>
<reference evidence="1 2" key="1">
    <citation type="submission" date="2016-11" db="EMBL/GenBank/DDBJ databases">
        <authorList>
            <person name="Jaros S."/>
            <person name="Januszkiewicz K."/>
            <person name="Wedrychowicz H."/>
        </authorList>
    </citation>
    <scope>NUCLEOTIDE SEQUENCE [LARGE SCALE GENOMIC DNA]</scope>
    <source>
        <strain evidence="1 2">DSM 15480</strain>
    </source>
</reference>